<dbReference type="GO" id="GO:0005634">
    <property type="term" value="C:nucleus"/>
    <property type="evidence" value="ECO:0007669"/>
    <property type="project" value="UniProtKB-SubCell"/>
</dbReference>
<accession>A0A1S4CD64</accession>
<dbReference type="GO" id="GO:0006355">
    <property type="term" value="P:regulation of DNA-templated transcription"/>
    <property type="evidence" value="ECO:0007669"/>
    <property type="project" value="UniProtKB-UniRule"/>
</dbReference>
<keyword evidence="1" id="KW-0539">Nucleus</keyword>
<dbReference type="OMA" id="TPNTIHI"/>
<keyword evidence="1" id="KW-0862">Zinc</keyword>
<dbReference type="InterPro" id="IPR031052">
    <property type="entry name" value="FHY3/FAR1"/>
</dbReference>
<proteinExistence type="inferred from homology"/>
<comment type="subcellular location">
    <subcellularLocation>
        <location evidence="1">Nucleus</location>
    </subcellularLocation>
</comment>
<feature type="domain" description="FAR1-related sequence 11-like HTH-like" evidence="3">
    <location>
        <begin position="126"/>
        <end position="181"/>
    </location>
</feature>
<dbReference type="PANTHER" id="PTHR31669">
    <property type="entry name" value="PROTEIN FAR1-RELATED SEQUENCE 10-RELATED"/>
    <property type="match status" value="1"/>
</dbReference>
<comment type="similarity">
    <text evidence="1">Belongs to the FHY3/FAR1 family.</text>
</comment>
<keyword evidence="1" id="KW-0479">Metal-binding</keyword>
<dbReference type="PANTHER" id="PTHR31669:SF263">
    <property type="entry name" value="PROTEIN FAR1-RELATED SEQUENCE"/>
    <property type="match status" value="1"/>
</dbReference>
<sequence length="520" mass="60673">MGNSDLYKGKVFNSDDEAYNCYVNFAKQIGFSTRRDRYFGSAEHPTGIYRRDYVCHRARSPRPQKVVEKERQRDRKSPRCNCNAKMCVAKEIINGVTCWIVVYFDNVHNHELLNHKEVKFLPAYRNIDIIDQKRILLLAKAGCSMSLIRRVLELEKGVDVGQLFFTEKDIRNFVQSQSSTNIEYDALELLKICKSLKDKDVDFQYDFTVDACQRLENIIWTFGDSIRAYEIFGNVVVFYTTYRLNRYEMPLGVWVGASNHGNTIFFGCSFLWLMNGKHPQTILTDQDLGLIEAIKLPLTKHAFCIWHITSKFSTWFSFVLGSRYLQFKYEFRRLYEIGSIEEFECQWKKLITKFDLESDRHIKLLYVNRASWALPYLKGYFFAGMTTTGRSESINAYLKRFLHARTSLKEFVEQDEMILSVEYGLFSNSDGSYIVRHYDKTDGRRFVYWNPLEETFYLSTNAHNYFMLPEKYLLAGWRSRRELRLAAENPIDTIGNVASSAYDNSDTYDGSSADDGSGVP</sequence>
<dbReference type="Pfam" id="PF03101">
    <property type="entry name" value="FAR1"/>
    <property type="match status" value="1"/>
</dbReference>
<evidence type="ECO:0000313" key="4">
    <source>
        <dbReference type="RefSeq" id="XP_016499085.1"/>
    </source>
</evidence>
<keyword evidence="1" id="KW-0863">Zinc-finger</keyword>
<dbReference type="STRING" id="4097.A0A1S4CD64"/>
<evidence type="ECO:0000259" key="3">
    <source>
        <dbReference type="Pfam" id="PF26175"/>
    </source>
</evidence>
<dbReference type="Pfam" id="PF26175">
    <property type="entry name" value="HTH_FAR1"/>
    <property type="match status" value="1"/>
</dbReference>
<protein>
    <recommendedName>
        <fullName evidence="1">Protein FAR1-RELATED SEQUENCE</fullName>
    </recommendedName>
</protein>
<dbReference type="GO" id="GO:0008270">
    <property type="term" value="F:zinc ion binding"/>
    <property type="evidence" value="ECO:0007669"/>
    <property type="project" value="UniProtKB-UniRule"/>
</dbReference>
<dbReference type="RefSeq" id="XP_016499085.1">
    <property type="nucleotide sequence ID" value="XM_016643599.1"/>
</dbReference>
<dbReference type="PaxDb" id="4097-A0A1S4CD64"/>
<dbReference type="InterPro" id="IPR004330">
    <property type="entry name" value="FAR1_DNA_bnd_dom"/>
</dbReference>
<dbReference type="KEGG" id="nta:107817734"/>
<comment type="function">
    <text evidence="1">Putative transcription activator involved in regulating light control of development.</text>
</comment>
<evidence type="ECO:0000259" key="2">
    <source>
        <dbReference type="Pfam" id="PF03101"/>
    </source>
</evidence>
<reference evidence="4" key="1">
    <citation type="submission" date="2025-08" db="UniProtKB">
        <authorList>
            <consortium name="RefSeq"/>
        </authorList>
    </citation>
    <scope>IDENTIFICATION</scope>
</reference>
<name>A0A1S4CD64_TOBAC</name>
<evidence type="ECO:0000256" key="1">
    <source>
        <dbReference type="RuleBase" id="RU367018"/>
    </source>
</evidence>
<dbReference type="OrthoDB" id="1226965at2759"/>
<organism evidence="4">
    <name type="scientific">Nicotiana tabacum</name>
    <name type="common">Common tobacco</name>
    <dbReference type="NCBI Taxonomy" id="4097"/>
    <lineage>
        <taxon>Eukaryota</taxon>
        <taxon>Viridiplantae</taxon>
        <taxon>Streptophyta</taxon>
        <taxon>Embryophyta</taxon>
        <taxon>Tracheophyta</taxon>
        <taxon>Spermatophyta</taxon>
        <taxon>Magnoliopsida</taxon>
        <taxon>eudicotyledons</taxon>
        <taxon>Gunneridae</taxon>
        <taxon>Pentapetalae</taxon>
        <taxon>asterids</taxon>
        <taxon>lamiids</taxon>
        <taxon>Solanales</taxon>
        <taxon>Solanaceae</taxon>
        <taxon>Nicotianoideae</taxon>
        <taxon>Nicotianeae</taxon>
        <taxon>Nicotiana</taxon>
    </lineage>
</organism>
<dbReference type="AlphaFoldDB" id="A0A1S4CD64"/>
<dbReference type="InterPro" id="IPR058778">
    <property type="entry name" value="HTH_FAR1-11-like"/>
</dbReference>
<gene>
    <name evidence="4" type="primary">LOC107817734</name>
</gene>
<feature type="domain" description="FAR1" evidence="2">
    <location>
        <begin position="22"/>
        <end position="113"/>
    </location>
</feature>